<evidence type="ECO:0000256" key="5">
    <source>
        <dbReference type="ARBA" id="ARBA00022960"/>
    </source>
</evidence>
<name>A0A1F6WNP8_9BACT</name>
<comment type="caution">
    <text evidence="17">The sequence shown here is derived from an EMBL/GenBank/DDBJ whole genome shotgun (WGS) entry which is preliminary data.</text>
</comment>
<dbReference type="EC" id="2.4.99.28" evidence="14"/>
<feature type="transmembrane region" description="Helical" evidence="16">
    <location>
        <begin position="52"/>
        <end position="74"/>
    </location>
</feature>
<dbReference type="GO" id="GO:0051301">
    <property type="term" value="P:cell division"/>
    <property type="evidence" value="ECO:0007669"/>
    <property type="project" value="InterPro"/>
</dbReference>
<reference evidence="17 18" key="1">
    <citation type="journal article" date="2016" name="Nat. Commun.">
        <title>Thousands of microbial genomes shed light on interconnected biogeochemical processes in an aquifer system.</title>
        <authorList>
            <person name="Anantharaman K."/>
            <person name="Brown C.T."/>
            <person name="Hug L.A."/>
            <person name="Sharon I."/>
            <person name="Castelle C.J."/>
            <person name="Probst A.J."/>
            <person name="Thomas B.C."/>
            <person name="Singh A."/>
            <person name="Wilkins M.J."/>
            <person name="Karaoz U."/>
            <person name="Brodie E.L."/>
            <person name="Williams K.H."/>
            <person name="Hubbard S.S."/>
            <person name="Banfield J.F."/>
        </authorList>
    </citation>
    <scope>NUCLEOTIDE SEQUENCE [LARGE SCALE GENOMIC DNA]</scope>
</reference>
<evidence type="ECO:0000256" key="9">
    <source>
        <dbReference type="ARBA" id="ARBA00032370"/>
    </source>
</evidence>
<evidence type="ECO:0000256" key="4">
    <source>
        <dbReference type="ARBA" id="ARBA00022692"/>
    </source>
</evidence>
<evidence type="ECO:0000313" key="17">
    <source>
        <dbReference type="EMBL" id="OGI83497.1"/>
    </source>
</evidence>
<evidence type="ECO:0000256" key="7">
    <source>
        <dbReference type="ARBA" id="ARBA00022989"/>
    </source>
</evidence>
<protein>
    <recommendedName>
        <fullName evidence="12">Probable peptidoglycan glycosyltransferase FtsW</fullName>
        <ecNumber evidence="14">2.4.99.28</ecNumber>
    </recommendedName>
    <alternativeName>
        <fullName evidence="13">Cell division protein FtsW</fullName>
    </alternativeName>
    <alternativeName>
        <fullName evidence="10">Cell wall polymerase</fullName>
    </alternativeName>
    <alternativeName>
        <fullName evidence="9">Peptidoglycan polymerase</fullName>
    </alternativeName>
</protein>
<dbReference type="STRING" id="1801766.A2997_00740"/>
<sequence length="381" mass="42187">MSTLRSTWHKTKFDKPFFWISVAIIIIGLFIFFSAALSVLSSNPAQFYRMLISQLVLGLCGGIVVGFFLFRVPYTFWQKYALHFFIGSLLITALVFVPGLAQKHGGAIRWLNIGPFSFQPSELLKLTSILYIAAWYSWASTKINLKKLGIIPLGIICAIAGMLLLPQPDTDTLIVIVCAGTIIYFVSGMRARDILILLVIAIIGSTALLSTQTYLQERMKTFLNPSSDMLDTSWQLTQGFIAIGSGRLYGRGYGHSIQKFKYLPEATNDSIFAVVGEETGFIGSVFLIVLYLAFAFRGFYIARRSPTMFTRLIVVGLVSLVIVQSFLNIAAIVGVFPFSGLPLIFVSHGGTSLLFSIVIVALILHISQYMQRVSVLNQSQE</sequence>
<feature type="transmembrane region" description="Helical" evidence="16">
    <location>
        <begin position="281"/>
        <end position="300"/>
    </location>
</feature>
<feature type="transmembrane region" description="Helical" evidence="16">
    <location>
        <begin position="80"/>
        <end position="101"/>
    </location>
</feature>
<dbReference type="GO" id="GO:0032153">
    <property type="term" value="C:cell division site"/>
    <property type="evidence" value="ECO:0007669"/>
    <property type="project" value="TreeGrafter"/>
</dbReference>
<evidence type="ECO:0000256" key="6">
    <source>
        <dbReference type="ARBA" id="ARBA00022984"/>
    </source>
</evidence>
<feature type="transmembrane region" description="Helical" evidence="16">
    <location>
        <begin position="312"/>
        <end position="336"/>
    </location>
</feature>
<evidence type="ECO:0000256" key="12">
    <source>
        <dbReference type="ARBA" id="ARBA00041185"/>
    </source>
</evidence>
<keyword evidence="3" id="KW-0808">Transferase</keyword>
<keyword evidence="6" id="KW-0573">Peptidoglycan synthesis</keyword>
<evidence type="ECO:0000256" key="14">
    <source>
        <dbReference type="ARBA" id="ARBA00044770"/>
    </source>
</evidence>
<evidence type="ECO:0000256" key="3">
    <source>
        <dbReference type="ARBA" id="ARBA00022679"/>
    </source>
</evidence>
<evidence type="ECO:0000256" key="13">
    <source>
        <dbReference type="ARBA" id="ARBA00041418"/>
    </source>
</evidence>
<dbReference type="PANTHER" id="PTHR30474">
    <property type="entry name" value="CELL CYCLE PROTEIN"/>
    <property type="match status" value="1"/>
</dbReference>
<dbReference type="PANTHER" id="PTHR30474:SF2">
    <property type="entry name" value="PEPTIDOGLYCAN GLYCOSYLTRANSFERASE FTSW-RELATED"/>
    <property type="match status" value="1"/>
</dbReference>
<evidence type="ECO:0000256" key="16">
    <source>
        <dbReference type="SAM" id="Phobius"/>
    </source>
</evidence>
<keyword evidence="4 16" id="KW-0812">Transmembrane</keyword>
<proteinExistence type="inferred from homology"/>
<dbReference type="InterPro" id="IPR001182">
    <property type="entry name" value="FtsW/RodA"/>
</dbReference>
<organism evidence="17 18">
    <name type="scientific">Candidatus Nomurabacteria bacterium RIFCSPLOWO2_01_FULL_36_10b</name>
    <dbReference type="NCBI Taxonomy" id="1801766"/>
    <lineage>
        <taxon>Bacteria</taxon>
        <taxon>Candidatus Nomuraibacteriota</taxon>
    </lineage>
</organism>
<dbReference type="GO" id="GO:0005886">
    <property type="term" value="C:plasma membrane"/>
    <property type="evidence" value="ECO:0007669"/>
    <property type="project" value="TreeGrafter"/>
</dbReference>
<keyword evidence="7 16" id="KW-1133">Transmembrane helix</keyword>
<dbReference type="GO" id="GO:0008955">
    <property type="term" value="F:peptidoglycan glycosyltransferase activity"/>
    <property type="evidence" value="ECO:0007669"/>
    <property type="project" value="UniProtKB-EC"/>
</dbReference>
<evidence type="ECO:0000256" key="15">
    <source>
        <dbReference type="ARBA" id="ARBA00049902"/>
    </source>
</evidence>
<feature type="transmembrane region" description="Helical" evidence="16">
    <location>
        <begin position="342"/>
        <end position="364"/>
    </location>
</feature>
<dbReference type="GO" id="GO:0009252">
    <property type="term" value="P:peptidoglycan biosynthetic process"/>
    <property type="evidence" value="ECO:0007669"/>
    <property type="project" value="UniProtKB-KW"/>
</dbReference>
<feature type="transmembrane region" description="Helical" evidence="16">
    <location>
        <begin position="172"/>
        <end position="187"/>
    </location>
</feature>
<comment type="catalytic activity">
    <reaction evidence="15">
        <text>[GlcNAc-(1-&gt;4)-Mur2Ac(oyl-L-Ala-gamma-D-Glu-L-Lys-D-Ala-D-Ala)](n)-di-trans,octa-cis-undecaprenyl diphosphate + beta-D-GlcNAc-(1-&gt;4)-Mur2Ac(oyl-L-Ala-gamma-D-Glu-L-Lys-D-Ala-D-Ala)-di-trans,octa-cis-undecaprenyl diphosphate = [GlcNAc-(1-&gt;4)-Mur2Ac(oyl-L-Ala-gamma-D-Glu-L-Lys-D-Ala-D-Ala)](n+1)-di-trans,octa-cis-undecaprenyl diphosphate + di-trans,octa-cis-undecaprenyl diphosphate + H(+)</text>
        <dbReference type="Rhea" id="RHEA:23708"/>
        <dbReference type="Rhea" id="RHEA-COMP:9602"/>
        <dbReference type="Rhea" id="RHEA-COMP:9603"/>
        <dbReference type="ChEBI" id="CHEBI:15378"/>
        <dbReference type="ChEBI" id="CHEBI:58405"/>
        <dbReference type="ChEBI" id="CHEBI:60033"/>
        <dbReference type="ChEBI" id="CHEBI:78435"/>
        <dbReference type="EC" id="2.4.99.28"/>
    </reaction>
</comment>
<keyword evidence="8 16" id="KW-0472">Membrane</keyword>
<comment type="subcellular location">
    <subcellularLocation>
        <location evidence="1">Membrane</location>
        <topology evidence="1">Multi-pass membrane protein</topology>
    </subcellularLocation>
</comment>
<dbReference type="Proteomes" id="UP000179448">
    <property type="component" value="Unassembled WGS sequence"/>
</dbReference>
<feature type="transmembrane region" description="Helical" evidence="16">
    <location>
        <begin position="17"/>
        <end position="40"/>
    </location>
</feature>
<dbReference type="GO" id="GO:0015648">
    <property type="term" value="F:lipid-linked peptidoglycan transporter activity"/>
    <property type="evidence" value="ECO:0007669"/>
    <property type="project" value="TreeGrafter"/>
</dbReference>
<evidence type="ECO:0000256" key="1">
    <source>
        <dbReference type="ARBA" id="ARBA00004141"/>
    </source>
</evidence>
<evidence type="ECO:0000256" key="2">
    <source>
        <dbReference type="ARBA" id="ARBA00022676"/>
    </source>
</evidence>
<evidence type="ECO:0000313" key="18">
    <source>
        <dbReference type="Proteomes" id="UP000179448"/>
    </source>
</evidence>
<keyword evidence="2" id="KW-0328">Glycosyltransferase</keyword>
<gene>
    <name evidence="17" type="ORF">A2997_00740</name>
</gene>
<accession>A0A1F6WNP8</accession>
<comment type="similarity">
    <text evidence="11">Belongs to the SEDS family. FtsW subfamily.</text>
</comment>
<feature type="transmembrane region" description="Helical" evidence="16">
    <location>
        <begin position="148"/>
        <end position="166"/>
    </location>
</feature>
<keyword evidence="5" id="KW-0133">Cell shape</keyword>
<dbReference type="Pfam" id="PF01098">
    <property type="entry name" value="FTSW_RODA_SPOVE"/>
    <property type="match status" value="1"/>
</dbReference>
<evidence type="ECO:0000256" key="10">
    <source>
        <dbReference type="ARBA" id="ARBA00033270"/>
    </source>
</evidence>
<evidence type="ECO:0000256" key="8">
    <source>
        <dbReference type="ARBA" id="ARBA00023136"/>
    </source>
</evidence>
<dbReference type="EMBL" id="MFUQ01000016">
    <property type="protein sequence ID" value="OGI83497.1"/>
    <property type="molecule type" value="Genomic_DNA"/>
</dbReference>
<dbReference type="GO" id="GO:0008360">
    <property type="term" value="P:regulation of cell shape"/>
    <property type="evidence" value="ECO:0007669"/>
    <property type="project" value="UniProtKB-KW"/>
</dbReference>
<evidence type="ECO:0000256" key="11">
    <source>
        <dbReference type="ARBA" id="ARBA00038053"/>
    </source>
</evidence>
<dbReference type="AlphaFoldDB" id="A0A1F6WNP8"/>
<feature type="transmembrane region" description="Helical" evidence="16">
    <location>
        <begin position="194"/>
        <end position="215"/>
    </location>
</feature>